<organism evidence="1">
    <name type="scientific">Musa acuminata subsp. malaccensis</name>
    <name type="common">Wild banana</name>
    <name type="synonym">Musa malaccensis</name>
    <dbReference type="NCBI Taxonomy" id="214687"/>
    <lineage>
        <taxon>Eukaryota</taxon>
        <taxon>Viridiplantae</taxon>
        <taxon>Streptophyta</taxon>
        <taxon>Embryophyta</taxon>
        <taxon>Tracheophyta</taxon>
        <taxon>Spermatophyta</taxon>
        <taxon>Magnoliopsida</taxon>
        <taxon>Liliopsida</taxon>
        <taxon>Zingiberales</taxon>
        <taxon>Musaceae</taxon>
        <taxon>Musa</taxon>
    </lineage>
</organism>
<dbReference type="AlphaFoldDB" id="A0A8D7FQX3"/>
<proteinExistence type="predicted"/>
<accession>A0A8D7FQX3</accession>
<dbReference type="EMBL" id="HG996475">
    <property type="protein sequence ID" value="CAG1865226.1"/>
    <property type="molecule type" value="Genomic_DNA"/>
</dbReference>
<sequence>MYFSVHTLKNLMSLDDSFMLEAHQLSESDIKFAATVFRPFSLLTPFRSKNSEKKLAA</sequence>
<reference evidence="1" key="1">
    <citation type="submission" date="2021-03" db="EMBL/GenBank/DDBJ databases">
        <authorList>
            <consortium name="Genoscope - CEA"/>
            <person name="William W."/>
        </authorList>
    </citation>
    <scope>NUCLEOTIDE SEQUENCE</scope>
    <source>
        <strain evidence="1">Doubled-haploid Pahang</strain>
    </source>
</reference>
<name>A0A8D7FQX3_MUSAM</name>
<evidence type="ECO:0000313" key="1">
    <source>
        <dbReference type="EMBL" id="CAG1865226.1"/>
    </source>
</evidence>
<protein>
    <submittedName>
        <fullName evidence="1">(wild Malaysian banana) hypothetical protein</fullName>
    </submittedName>
</protein>
<gene>
    <name evidence="1" type="ORF">GSMUA_04030.1</name>
</gene>